<dbReference type="GeneID" id="36346398"/>
<dbReference type="RefSeq" id="XP_024345657.1">
    <property type="nucleotide sequence ID" value="XM_024499932.1"/>
</dbReference>
<evidence type="ECO:0000313" key="2">
    <source>
        <dbReference type="Proteomes" id="UP000019149"/>
    </source>
</evidence>
<accession>W6U1R5</accession>
<gene>
    <name evidence="1" type="ORF">EGR_10683</name>
</gene>
<dbReference type="EMBL" id="APAU02000251">
    <property type="protein sequence ID" value="EUB54461.1"/>
    <property type="molecule type" value="Genomic_DNA"/>
</dbReference>
<comment type="caution">
    <text evidence="1">The sequence shown here is derived from an EMBL/GenBank/DDBJ whole genome shotgun (WGS) entry which is preliminary data.</text>
</comment>
<dbReference type="CTD" id="36346398"/>
<sequence length="54" mass="5975">MPMIVTPVVETTRLATCGQMMSKRHGTQRLNRLNIGVAQMATESNVIIADAEWC</sequence>
<organism evidence="1 2">
    <name type="scientific">Echinococcus granulosus</name>
    <name type="common">Hydatid tapeworm</name>
    <dbReference type="NCBI Taxonomy" id="6210"/>
    <lineage>
        <taxon>Eukaryota</taxon>
        <taxon>Metazoa</taxon>
        <taxon>Spiralia</taxon>
        <taxon>Lophotrochozoa</taxon>
        <taxon>Platyhelminthes</taxon>
        <taxon>Cestoda</taxon>
        <taxon>Eucestoda</taxon>
        <taxon>Cyclophyllidea</taxon>
        <taxon>Taeniidae</taxon>
        <taxon>Echinococcus</taxon>
        <taxon>Echinococcus granulosus group</taxon>
    </lineage>
</organism>
<reference evidence="1 2" key="1">
    <citation type="journal article" date="2013" name="Nat. Genet.">
        <title>The genome of the hydatid tapeworm Echinococcus granulosus.</title>
        <authorList>
            <person name="Zheng H."/>
            <person name="Zhang W."/>
            <person name="Zhang L."/>
            <person name="Zhang Z."/>
            <person name="Li J."/>
            <person name="Lu G."/>
            <person name="Zhu Y."/>
            <person name="Wang Y."/>
            <person name="Huang Y."/>
            <person name="Liu J."/>
            <person name="Kang H."/>
            <person name="Chen J."/>
            <person name="Wang L."/>
            <person name="Chen A."/>
            <person name="Yu S."/>
            <person name="Gao Z."/>
            <person name="Jin L."/>
            <person name="Gu W."/>
            <person name="Wang Z."/>
            <person name="Zhao L."/>
            <person name="Shi B."/>
            <person name="Wen H."/>
            <person name="Lin R."/>
            <person name="Jones M.K."/>
            <person name="Brejova B."/>
            <person name="Vinar T."/>
            <person name="Zhao G."/>
            <person name="McManus D.P."/>
            <person name="Chen Z."/>
            <person name="Zhou Y."/>
            <person name="Wang S."/>
        </authorList>
    </citation>
    <scope>NUCLEOTIDE SEQUENCE [LARGE SCALE GENOMIC DNA]</scope>
</reference>
<keyword evidence="2" id="KW-1185">Reference proteome</keyword>
<protein>
    <submittedName>
        <fullName evidence="1">Uncharacterized protein</fullName>
    </submittedName>
</protein>
<proteinExistence type="predicted"/>
<dbReference type="AlphaFoldDB" id="W6U1R5"/>
<dbReference type="KEGG" id="egl:EGR_10683"/>
<evidence type="ECO:0000313" key="1">
    <source>
        <dbReference type="EMBL" id="EUB54461.1"/>
    </source>
</evidence>
<name>W6U1R5_ECHGR</name>
<dbReference type="Proteomes" id="UP000019149">
    <property type="component" value="Unassembled WGS sequence"/>
</dbReference>